<evidence type="ECO:0000313" key="3">
    <source>
        <dbReference type="Proteomes" id="UP000828390"/>
    </source>
</evidence>
<keyword evidence="3" id="KW-1185">Reference proteome</keyword>
<evidence type="ECO:0000256" key="1">
    <source>
        <dbReference type="SAM" id="MobiDB-lite"/>
    </source>
</evidence>
<dbReference type="AlphaFoldDB" id="A0A9D4K7Q7"/>
<organism evidence="2 3">
    <name type="scientific">Dreissena polymorpha</name>
    <name type="common">Zebra mussel</name>
    <name type="synonym">Mytilus polymorpha</name>
    <dbReference type="NCBI Taxonomy" id="45954"/>
    <lineage>
        <taxon>Eukaryota</taxon>
        <taxon>Metazoa</taxon>
        <taxon>Spiralia</taxon>
        <taxon>Lophotrochozoa</taxon>
        <taxon>Mollusca</taxon>
        <taxon>Bivalvia</taxon>
        <taxon>Autobranchia</taxon>
        <taxon>Heteroconchia</taxon>
        <taxon>Euheterodonta</taxon>
        <taxon>Imparidentia</taxon>
        <taxon>Neoheterodontei</taxon>
        <taxon>Myida</taxon>
        <taxon>Dreissenoidea</taxon>
        <taxon>Dreissenidae</taxon>
        <taxon>Dreissena</taxon>
    </lineage>
</organism>
<feature type="region of interest" description="Disordered" evidence="1">
    <location>
        <begin position="32"/>
        <end position="56"/>
    </location>
</feature>
<sequence>MDLRQQDIKQREEEIKQLESCKLCLQFYGIFDDDDDDDYDGDEEEEKEKRRRRGRRRNCRRMTPGLQTLEEEPESSDDQFSRQIELGKMVVHKTDPKKDMESQPLVSESLEEQERFLDVNDTEAIHVKLNILTKYLRD</sequence>
<protein>
    <submittedName>
        <fullName evidence="2">Uncharacterized protein</fullName>
    </submittedName>
</protein>
<reference evidence="2" key="2">
    <citation type="submission" date="2020-11" db="EMBL/GenBank/DDBJ databases">
        <authorList>
            <person name="McCartney M.A."/>
            <person name="Auch B."/>
            <person name="Kono T."/>
            <person name="Mallez S."/>
            <person name="Becker A."/>
            <person name="Gohl D.M."/>
            <person name="Silverstein K.A.T."/>
            <person name="Koren S."/>
            <person name="Bechman K.B."/>
            <person name="Herman A."/>
            <person name="Abrahante J.E."/>
            <person name="Garbe J."/>
        </authorList>
    </citation>
    <scope>NUCLEOTIDE SEQUENCE</scope>
    <source>
        <strain evidence="2">Duluth1</strain>
        <tissue evidence="2">Whole animal</tissue>
    </source>
</reference>
<proteinExistence type="predicted"/>
<evidence type="ECO:0000313" key="2">
    <source>
        <dbReference type="EMBL" id="KAH3834561.1"/>
    </source>
</evidence>
<dbReference type="Proteomes" id="UP000828390">
    <property type="component" value="Unassembled WGS sequence"/>
</dbReference>
<name>A0A9D4K7Q7_DREPO</name>
<comment type="caution">
    <text evidence="2">The sequence shown here is derived from an EMBL/GenBank/DDBJ whole genome shotgun (WGS) entry which is preliminary data.</text>
</comment>
<gene>
    <name evidence="2" type="ORF">DPMN_107891</name>
</gene>
<dbReference type="EMBL" id="JAIWYP010000004">
    <property type="protein sequence ID" value="KAH3834561.1"/>
    <property type="molecule type" value="Genomic_DNA"/>
</dbReference>
<reference evidence="2" key="1">
    <citation type="journal article" date="2019" name="bioRxiv">
        <title>The Genome of the Zebra Mussel, Dreissena polymorpha: A Resource for Invasive Species Research.</title>
        <authorList>
            <person name="McCartney M.A."/>
            <person name="Auch B."/>
            <person name="Kono T."/>
            <person name="Mallez S."/>
            <person name="Zhang Y."/>
            <person name="Obille A."/>
            <person name="Becker A."/>
            <person name="Abrahante J.E."/>
            <person name="Garbe J."/>
            <person name="Badalamenti J.P."/>
            <person name="Herman A."/>
            <person name="Mangelson H."/>
            <person name="Liachko I."/>
            <person name="Sullivan S."/>
            <person name="Sone E.D."/>
            <person name="Koren S."/>
            <person name="Silverstein K.A.T."/>
            <person name="Beckman K.B."/>
            <person name="Gohl D.M."/>
        </authorList>
    </citation>
    <scope>NUCLEOTIDE SEQUENCE</scope>
    <source>
        <strain evidence="2">Duluth1</strain>
        <tissue evidence="2">Whole animal</tissue>
    </source>
</reference>
<accession>A0A9D4K7Q7</accession>
<feature type="compositionally biased region" description="Acidic residues" evidence="1">
    <location>
        <begin position="32"/>
        <end position="46"/>
    </location>
</feature>